<evidence type="ECO:0000313" key="3">
    <source>
        <dbReference type="EMBL" id="MFD1427302.1"/>
    </source>
</evidence>
<keyword evidence="2" id="KW-0812">Transmembrane</keyword>
<evidence type="ECO:0000313" key="4">
    <source>
        <dbReference type="Proteomes" id="UP001597282"/>
    </source>
</evidence>
<proteinExistence type="predicted"/>
<name>A0ABW4C993_9BACL</name>
<organism evidence="3 4">
    <name type="scientific">Kroppenstedtia sanguinis</name>
    <dbReference type="NCBI Taxonomy" id="1380684"/>
    <lineage>
        <taxon>Bacteria</taxon>
        <taxon>Bacillati</taxon>
        <taxon>Bacillota</taxon>
        <taxon>Bacilli</taxon>
        <taxon>Bacillales</taxon>
        <taxon>Thermoactinomycetaceae</taxon>
        <taxon>Kroppenstedtia</taxon>
    </lineage>
</organism>
<gene>
    <name evidence="3" type="ORF">ACFQ4Y_10230</name>
</gene>
<comment type="caution">
    <text evidence="3">The sequence shown here is derived from an EMBL/GenBank/DDBJ whole genome shotgun (WGS) entry which is preliminary data.</text>
</comment>
<keyword evidence="2" id="KW-1133">Transmembrane helix</keyword>
<sequence>MIAEWLEKIPVFVWPVLAVILILFFVVVFMVAGKRSREVDELEQAFKEPYHPSPNEQAVDREPMVPEKTGSEEEGEQNQEEPTDRVRDKSTDAVDKPTDAVAEEPQKDSPAGLGSRSRRHRKGSR</sequence>
<keyword evidence="2" id="KW-0472">Membrane</keyword>
<feature type="compositionally biased region" description="Acidic residues" evidence="1">
    <location>
        <begin position="72"/>
        <end position="81"/>
    </location>
</feature>
<feature type="transmembrane region" description="Helical" evidence="2">
    <location>
        <begin position="12"/>
        <end position="32"/>
    </location>
</feature>
<evidence type="ECO:0000256" key="1">
    <source>
        <dbReference type="SAM" id="MobiDB-lite"/>
    </source>
</evidence>
<feature type="compositionally biased region" description="Basic and acidic residues" evidence="1">
    <location>
        <begin position="58"/>
        <end position="71"/>
    </location>
</feature>
<accession>A0ABW4C993</accession>
<keyword evidence="4" id="KW-1185">Reference proteome</keyword>
<dbReference type="Proteomes" id="UP001597282">
    <property type="component" value="Unassembled WGS sequence"/>
</dbReference>
<evidence type="ECO:0008006" key="5">
    <source>
        <dbReference type="Google" id="ProtNLM"/>
    </source>
</evidence>
<feature type="compositionally biased region" description="Basic residues" evidence="1">
    <location>
        <begin position="116"/>
        <end position="125"/>
    </location>
</feature>
<dbReference type="RefSeq" id="WP_380165191.1">
    <property type="nucleotide sequence ID" value="NZ_JBHTNU010000008.1"/>
</dbReference>
<reference evidence="4" key="1">
    <citation type="journal article" date="2019" name="Int. J. Syst. Evol. Microbiol.">
        <title>The Global Catalogue of Microorganisms (GCM) 10K type strain sequencing project: providing services to taxonomists for standard genome sequencing and annotation.</title>
        <authorList>
            <consortium name="The Broad Institute Genomics Platform"/>
            <consortium name="The Broad Institute Genome Sequencing Center for Infectious Disease"/>
            <person name="Wu L."/>
            <person name="Ma J."/>
        </authorList>
    </citation>
    <scope>NUCLEOTIDE SEQUENCE [LARGE SCALE GENOMIC DNA]</scope>
    <source>
        <strain evidence="4">S1</strain>
    </source>
</reference>
<dbReference type="EMBL" id="JBHTNU010000008">
    <property type="protein sequence ID" value="MFD1427302.1"/>
    <property type="molecule type" value="Genomic_DNA"/>
</dbReference>
<evidence type="ECO:0000256" key="2">
    <source>
        <dbReference type="SAM" id="Phobius"/>
    </source>
</evidence>
<feature type="compositionally biased region" description="Basic and acidic residues" evidence="1">
    <location>
        <begin position="82"/>
        <end position="98"/>
    </location>
</feature>
<protein>
    <recommendedName>
        <fullName evidence="5">Secreted protein</fullName>
    </recommendedName>
</protein>
<feature type="region of interest" description="Disordered" evidence="1">
    <location>
        <begin position="46"/>
        <end position="125"/>
    </location>
</feature>